<dbReference type="InterPro" id="IPR010730">
    <property type="entry name" value="HET"/>
</dbReference>
<dbReference type="Proteomes" id="UP000235786">
    <property type="component" value="Unassembled WGS sequence"/>
</dbReference>
<dbReference type="Pfam" id="PF06985">
    <property type="entry name" value="HET"/>
    <property type="match status" value="1"/>
</dbReference>
<protein>
    <submittedName>
        <fullName evidence="2">HET-domain-containing protein</fullName>
    </submittedName>
</protein>
<sequence>MEQLKDLTRKITTSRRLTKLLDHRVPENDDRNLKARDRNTALCERCANIPFGEFWDPYPLHYRISSLVSSSDSCPLCRLVRYQLSGAVGRKHASSDITLQPHSKPWRIWLHAFALHMGELQWFADSSSPCLGIDLAAGYPKIDTEAVDLLRKLIGDCLHERGNCSNLRDLSTDETRPSPPLLPRRVIDVGDTLIPSLHLHESGKNERGHYITLSHRWGNQLTFKTMNDNIEALHDSINLDVLPLSFKDAIAVTRALGVRYLWIDAMCIIQDDYSDWHDQAPLMGKIYRSSHCTLAAHSAEDSTVSFLESTSTSLRPVAFVPKISLNGFGAASLTARRALATGICIGIPHTFKQAIDFSHIKKRGWVLQELTLSPRVAHFSNGYIYWDCEHTTMPKSVAHKAEPSVQSRVVMKRIETGINFVESWIKLVTEYSKCELTRAEDKLFTISGIASEWQTHLDEGTGNLYHAGVFECTMPHALLWYSTGHKLKKYYQRAPSWSWASVDGKLQFMNAHKATEFANTFKLEALASDPDTTEKDRAFQLTGTVSMMEVRISREKVLFGTGVPDLFPSALRPRAVDVTGYNLNILREWHVASPDDVLNQHSESSEYCSGQASMDDDSTLPKKAFCARVCTLRTNWRRHNYQREFLLLLEPVDDGSQRYRRIGVGTVYTASFGNFDWPELQDIVII</sequence>
<feature type="domain" description="Heterokaryon incompatibility" evidence="1">
    <location>
        <begin position="210"/>
        <end position="369"/>
    </location>
</feature>
<dbReference type="EMBL" id="KZ613953">
    <property type="protein sequence ID" value="PMD35070.1"/>
    <property type="molecule type" value="Genomic_DNA"/>
</dbReference>
<evidence type="ECO:0000313" key="2">
    <source>
        <dbReference type="EMBL" id="PMD35070.1"/>
    </source>
</evidence>
<dbReference type="PANTHER" id="PTHR33112">
    <property type="entry name" value="DOMAIN PROTEIN, PUTATIVE-RELATED"/>
    <property type="match status" value="1"/>
</dbReference>
<organism evidence="2 3">
    <name type="scientific">Hyaloscypha variabilis (strain UAMH 11265 / GT02V1 / F)</name>
    <name type="common">Meliniomyces variabilis</name>
    <dbReference type="NCBI Taxonomy" id="1149755"/>
    <lineage>
        <taxon>Eukaryota</taxon>
        <taxon>Fungi</taxon>
        <taxon>Dikarya</taxon>
        <taxon>Ascomycota</taxon>
        <taxon>Pezizomycotina</taxon>
        <taxon>Leotiomycetes</taxon>
        <taxon>Helotiales</taxon>
        <taxon>Hyaloscyphaceae</taxon>
        <taxon>Hyaloscypha</taxon>
        <taxon>Hyaloscypha variabilis</taxon>
    </lineage>
</organism>
<evidence type="ECO:0000259" key="1">
    <source>
        <dbReference type="Pfam" id="PF06985"/>
    </source>
</evidence>
<proteinExistence type="predicted"/>
<dbReference type="OrthoDB" id="5125733at2759"/>
<reference evidence="2 3" key="1">
    <citation type="submission" date="2016-04" db="EMBL/GenBank/DDBJ databases">
        <title>A degradative enzymes factory behind the ericoid mycorrhizal symbiosis.</title>
        <authorList>
            <consortium name="DOE Joint Genome Institute"/>
            <person name="Martino E."/>
            <person name="Morin E."/>
            <person name="Grelet G."/>
            <person name="Kuo A."/>
            <person name="Kohler A."/>
            <person name="Daghino S."/>
            <person name="Barry K."/>
            <person name="Choi C."/>
            <person name="Cichocki N."/>
            <person name="Clum A."/>
            <person name="Copeland A."/>
            <person name="Hainaut M."/>
            <person name="Haridas S."/>
            <person name="Labutti K."/>
            <person name="Lindquist E."/>
            <person name="Lipzen A."/>
            <person name="Khouja H.-R."/>
            <person name="Murat C."/>
            <person name="Ohm R."/>
            <person name="Olson A."/>
            <person name="Spatafora J."/>
            <person name="Veneault-Fourrey C."/>
            <person name="Henrissat B."/>
            <person name="Grigoriev I."/>
            <person name="Martin F."/>
            <person name="Perotto S."/>
        </authorList>
    </citation>
    <scope>NUCLEOTIDE SEQUENCE [LARGE SCALE GENOMIC DNA]</scope>
    <source>
        <strain evidence="2 3">F</strain>
    </source>
</reference>
<dbReference type="AlphaFoldDB" id="A0A2J6R984"/>
<accession>A0A2J6R984</accession>
<dbReference type="STRING" id="1149755.A0A2J6R984"/>
<keyword evidence="3" id="KW-1185">Reference proteome</keyword>
<name>A0A2J6R984_HYAVF</name>
<evidence type="ECO:0000313" key="3">
    <source>
        <dbReference type="Proteomes" id="UP000235786"/>
    </source>
</evidence>
<gene>
    <name evidence="2" type="ORF">L207DRAFT_570643</name>
</gene>
<dbReference type="PANTHER" id="PTHR33112:SF10">
    <property type="entry name" value="TOL"/>
    <property type="match status" value="1"/>
</dbReference>